<evidence type="ECO:0000256" key="1">
    <source>
        <dbReference type="ARBA" id="ARBA00004196"/>
    </source>
</evidence>
<proteinExistence type="inferred from homology"/>
<feature type="region of interest" description="Disordered" evidence="6">
    <location>
        <begin position="338"/>
        <end position="370"/>
    </location>
</feature>
<dbReference type="Proteomes" id="UP000236214">
    <property type="component" value="Unassembled WGS sequence"/>
</dbReference>
<dbReference type="AlphaFoldDB" id="A0A2H6CWJ6"/>
<sequence length="547" mass="61065">MKKKKLFGLMLVSTVLLTACTTGDTAESGEAESESQEFNLSVVQEMPSADLSLAMDTISFTALNNVYEGIYRLDKNNEPQPAGATEMAEVSEDGMTYNIKLREDAKWSNGDPVTADDYVYGWQRTVDPETASEYAYLYGYVENGDDIIEGDKDPSELGITAVNDYELEIKLDTPTPFFDNLLAFASFFPQPQEIVEEKGEDYAKTGDDSVYNGPFTLTEFEGAGSDTEWSYTANDEYWDKDSVNLDKINVSVVKESSTGLNLFRDGQTDDVVLTGELAQQNANDPEYQSVKEARTSYVELNQEDEDSPFRNKDLRLALSYAIDRESLVEQVLGDGSVASTNLLPEETGKDPDTDEDFTEVSDSTLEYDPEKAQEHWEKAKEELDIDSLEFDLLAEDTDSTKRVGEYIQGAWEELDGMKVNSTTVPFTVRIDRSTEGDFDAVVGGWGADYADPSSFTDLFESGNSYNFGKWSNDEYDKLVEDSATTHVNDPKERFQDLLDAEKVINEEMGVIPVYQKAEGHMVSDKVKGIVSHSAGAKYDYKWVSIEE</sequence>
<accession>A0A2H6CWJ6</accession>
<evidence type="ECO:0000256" key="6">
    <source>
        <dbReference type="SAM" id="MobiDB-lite"/>
    </source>
</evidence>
<evidence type="ECO:0000313" key="10">
    <source>
        <dbReference type="Proteomes" id="UP000236214"/>
    </source>
</evidence>
<keyword evidence="5" id="KW-0653">Protein transport</keyword>
<evidence type="ECO:0000313" key="9">
    <source>
        <dbReference type="EMBL" id="GBD69369.1"/>
    </source>
</evidence>
<dbReference type="PIRSF" id="PIRSF002741">
    <property type="entry name" value="MppA"/>
    <property type="match status" value="1"/>
</dbReference>
<name>A0A2H6CWJ6_TETHA</name>
<reference evidence="9 10" key="1">
    <citation type="submission" date="2016-05" db="EMBL/GenBank/DDBJ databases">
        <title>Whole genome sequencing of Tetragenococcus halophilus subsp. halophilus NISL 7118.</title>
        <authorList>
            <person name="Shiwa Y."/>
            <person name="Nishimura I."/>
            <person name="Yoshikawa H."/>
            <person name="Koyama Y."/>
            <person name="Oguma T."/>
        </authorList>
    </citation>
    <scope>NUCLEOTIDE SEQUENCE [LARGE SCALE GENOMIC DNA]</scope>
    <source>
        <strain evidence="9 10">NISL 7118</strain>
    </source>
</reference>
<dbReference type="PANTHER" id="PTHR30290:SF10">
    <property type="entry name" value="PERIPLASMIC OLIGOPEPTIDE-BINDING PROTEIN-RELATED"/>
    <property type="match status" value="1"/>
</dbReference>
<dbReference type="FunFam" id="3.90.76.10:FF:000001">
    <property type="entry name" value="Oligopeptide ABC transporter substrate-binding protein"/>
    <property type="match status" value="1"/>
</dbReference>
<protein>
    <submittedName>
        <fullName evidence="9">Putative ABC transporter substrate-binding protein</fullName>
    </submittedName>
</protein>
<dbReference type="Gene3D" id="3.40.190.10">
    <property type="entry name" value="Periplasmic binding protein-like II"/>
    <property type="match status" value="1"/>
</dbReference>
<dbReference type="Gene3D" id="3.10.105.10">
    <property type="entry name" value="Dipeptide-binding Protein, Domain 3"/>
    <property type="match status" value="1"/>
</dbReference>
<keyword evidence="5" id="KW-0571">Peptide transport</keyword>
<dbReference type="CDD" id="cd08504">
    <property type="entry name" value="PBP2_OppA"/>
    <property type="match status" value="1"/>
</dbReference>
<feature type="chain" id="PRO_5030048252" evidence="7">
    <location>
        <begin position="27"/>
        <end position="547"/>
    </location>
</feature>
<keyword evidence="10" id="KW-1185">Reference proteome</keyword>
<dbReference type="InterPro" id="IPR030678">
    <property type="entry name" value="Peptide/Ni-bd"/>
</dbReference>
<dbReference type="Gene3D" id="3.90.76.10">
    <property type="entry name" value="Dipeptide-binding Protein, Domain 1"/>
    <property type="match status" value="1"/>
</dbReference>
<organism evidence="9 10">
    <name type="scientific">Tetragenococcus halophilus subsp. halophilus</name>
    <dbReference type="NCBI Taxonomy" id="1513897"/>
    <lineage>
        <taxon>Bacteria</taxon>
        <taxon>Bacillati</taxon>
        <taxon>Bacillota</taxon>
        <taxon>Bacilli</taxon>
        <taxon>Lactobacillales</taxon>
        <taxon>Enterococcaceae</taxon>
        <taxon>Tetragenococcus</taxon>
    </lineage>
</organism>
<dbReference type="PANTHER" id="PTHR30290">
    <property type="entry name" value="PERIPLASMIC BINDING COMPONENT OF ABC TRANSPORTER"/>
    <property type="match status" value="1"/>
</dbReference>
<keyword evidence="3" id="KW-0813">Transport</keyword>
<evidence type="ECO:0000256" key="4">
    <source>
        <dbReference type="ARBA" id="ARBA00022729"/>
    </source>
</evidence>
<evidence type="ECO:0000256" key="2">
    <source>
        <dbReference type="ARBA" id="ARBA00005695"/>
    </source>
</evidence>
<dbReference type="GeneID" id="64053604"/>
<dbReference type="Pfam" id="PF00496">
    <property type="entry name" value="SBP_bac_5"/>
    <property type="match status" value="1"/>
</dbReference>
<dbReference type="FunFam" id="3.10.105.10:FF:000001">
    <property type="entry name" value="Oligopeptide ABC transporter, oligopeptide-binding protein"/>
    <property type="match status" value="1"/>
</dbReference>
<dbReference type="GO" id="GO:1904680">
    <property type="term" value="F:peptide transmembrane transporter activity"/>
    <property type="evidence" value="ECO:0007669"/>
    <property type="project" value="TreeGrafter"/>
</dbReference>
<dbReference type="PROSITE" id="PS51257">
    <property type="entry name" value="PROKAR_LIPOPROTEIN"/>
    <property type="match status" value="1"/>
</dbReference>
<comment type="subcellular location">
    <subcellularLocation>
        <location evidence="1">Cell envelope</location>
    </subcellularLocation>
</comment>
<evidence type="ECO:0000259" key="8">
    <source>
        <dbReference type="Pfam" id="PF00496"/>
    </source>
</evidence>
<evidence type="ECO:0000256" key="5">
    <source>
        <dbReference type="ARBA" id="ARBA00022856"/>
    </source>
</evidence>
<dbReference type="RefSeq" id="WP_069028755.1">
    <property type="nucleotide sequence ID" value="NZ_BDEB01000149.1"/>
</dbReference>
<feature type="domain" description="Solute-binding protein family 5" evidence="8">
    <location>
        <begin position="78"/>
        <end position="465"/>
    </location>
</feature>
<comment type="similarity">
    <text evidence="2">Belongs to the bacterial solute-binding protein 5 family.</text>
</comment>
<gene>
    <name evidence="9" type="ORF">TEHN7118_2175</name>
</gene>
<dbReference type="InterPro" id="IPR039424">
    <property type="entry name" value="SBP_5"/>
</dbReference>
<feature type="signal peptide" evidence="7">
    <location>
        <begin position="1"/>
        <end position="26"/>
    </location>
</feature>
<dbReference type="GO" id="GO:0043190">
    <property type="term" value="C:ATP-binding cassette (ABC) transporter complex"/>
    <property type="evidence" value="ECO:0007669"/>
    <property type="project" value="InterPro"/>
</dbReference>
<keyword evidence="4 7" id="KW-0732">Signal</keyword>
<dbReference type="GO" id="GO:0030288">
    <property type="term" value="C:outer membrane-bounded periplasmic space"/>
    <property type="evidence" value="ECO:0007669"/>
    <property type="project" value="UniProtKB-ARBA"/>
</dbReference>
<evidence type="ECO:0000256" key="3">
    <source>
        <dbReference type="ARBA" id="ARBA00022448"/>
    </source>
</evidence>
<dbReference type="InterPro" id="IPR000914">
    <property type="entry name" value="SBP_5_dom"/>
</dbReference>
<evidence type="ECO:0000256" key="7">
    <source>
        <dbReference type="SAM" id="SignalP"/>
    </source>
</evidence>
<dbReference type="SUPFAM" id="SSF53850">
    <property type="entry name" value="Periplasmic binding protein-like II"/>
    <property type="match status" value="1"/>
</dbReference>
<dbReference type="EMBL" id="BDEC01000207">
    <property type="protein sequence ID" value="GBD69369.1"/>
    <property type="molecule type" value="Genomic_DNA"/>
</dbReference>
<comment type="caution">
    <text evidence="9">The sequence shown here is derived from an EMBL/GenBank/DDBJ whole genome shotgun (WGS) entry which is preliminary data.</text>
</comment>
<dbReference type="GO" id="GO:0015833">
    <property type="term" value="P:peptide transport"/>
    <property type="evidence" value="ECO:0007669"/>
    <property type="project" value="UniProtKB-KW"/>
</dbReference>